<dbReference type="Proteomes" id="UP000683000">
    <property type="component" value="Unassembled WGS sequence"/>
</dbReference>
<evidence type="ECO:0000313" key="2">
    <source>
        <dbReference type="Proteomes" id="UP000683000"/>
    </source>
</evidence>
<gene>
    <name evidence="1" type="ORF">JVT61DRAFT_5504</name>
</gene>
<evidence type="ECO:0000313" key="1">
    <source>
        <dbReference type="EMBL" id="KAG6381106.1"/>
    </source>
</evidence>
<reference evidence="1" key="1">
    <citation type="submission" date="2021-03" db="EMBL/GenBank/DDBJ databases">
        <title>Evolutionary innovations through gain and loss of genes in the ectomycorrhizal Boletales.</title>
        <authorList>
            <person name="Wu G."/>
            <person name="Miyauchi S."/>
            <person name="Morin E."/>
            <person name="Yang Z.-L."/>
            <person name="Xu J."/>
            <person name="Martin F.M."/>
        </authorList>
    </citation>
    <scope>NUCLEOTIDE SEQUENCE</scope>
    <source>
        <strain evidence="1">BR01</strain>
    </source>
</reference>
<dbReference type="EMBL" id="JAGFBS010000002">
    <property type="protein sequence ID" value="KAG6381106.1"/>
    <property type="molecule type" value="Genomic_DNA"/>
</dbReference>
<name>A0A8I3AD49_9AGAM</name>
<comment type="caution">
    <text evidence="1">The sequence shown here is derived from an EMBL/GenBank/DDBJ whole genome shotgun (WGS) entry which is preliminary data.</text>
</comment>
<dbReference type="OrthoDB" id="1932925at2759"/>
<keyword evidence="2" id="KW-1185">Reference proteome</keyword>
<proteinExistence type="predicted"/>
<dbReference type="AlphaFoldDB" id="A0A8I3AD49"/>
<protein>
    <submittedName>
        <fullName evidence="1">PC-esterase</fullName>
    </submittedName>
</protein>
<organism evidence="1 2">
    <name type="scientific">Boletus reticuloceps</name>
    <dbReference type="NCBI Taxonomy" id="495285"/>
    <lineage>
        <taxon>Eukaryota</taxon>
        <taxon>Fungi</taxon>
        <taxon>Dikarya</taxon>
        <taxon>Basidiomycota</taxon>
        <taxon>Agaricomycotina</taxon>
        <taxon>Agaricomycetes</taxon>
        <taxon>Agaricomycetidae</taxon>
        <taxon>Boletales</taxon>
        <taxon>Boletineae</taxon>
        <taxon>Boletaceae</taxon>
        <taxon>Boletoideae</taxon>
        <taxon>Boletus</taxon>
    </lineage>
</organism>
<sequence length="212" mass="23766">MLYSYQSRDASRCLSSRRVVFVGDSVTRALFFQFAHIVDPTLPEDPPDDGAKHSNHFFVSGSQTKLEFVWDPFTNTTSALALTDPSKSSLNRLRQFERPTLLVLGSGLWYLRYADTSGGLSAWEANVEARIEAINGARDKLADEVVFLPVEDIVPSKLSPERLNTMHSSDIDAMNSELYHRIKPSSTNSSWSRLLGSVSYERISLPSVFNRC</sequence>
<accession>A0A8I3AD49</accession>